<dbReference type="PROSITE" id="PS50059">
    <property type="entry name" value="FKBP_PPIASE"/>
    <property type="match status" value="1"/>
</dbReference>
<evidence type="ECO:0000256" key="1">
    <source>
        <dbReference type="ARBA" id="ARBA00000971"/>
    </source>
</evidence>
<evidence type="ECO:0000259" key="5">
    <source>
        <dbReference type="PROSITE" id="PS50059"/>
    </source>
</evidence>
<organism evidence="6 7">
    <name type="scientific">Capnocytophaga leadbetteri</name>
    <dbReference type="NCBI Taxonomy" id="327575"/>
    <lineage>
        <taxon>Bacteria</taxon>
        <taxon>Pseudomonadati</taxon>
        <taxon>Bacteroidota</taxon>
        <taxon>Flavobacteriia</taxon>
        <taxon>Flavobacteriales</taxon>
        <taxon>Flavobacteriaceae</taxon>
        <taxon>Capnocytophaga</taxon>
    </lineage>
</organism>
<accession>A0A250F761</accession>
<dbReference type="SUPFAM" id="SSF54534">
    <property type="entry name" value="FKBP-like"/>
    <property type="match status" value="1"/>
</dbReference>
<evidence type="ECO:0000256" key="3">
    <source>
        <dbReference type="PROSITE-ProRule" id="PRU00277"/>
    </source>
</evidence>
<keyword evidence="7" id="KW-1185">Reference proteome</keyword>
<dbReference type="EC" id="5.2.1.8" evidence="4"/>
<dbReference type="InterPro" id="IPR046357">
    <property type="entry name" value="PPIase_dom_sf"/>
</dbReference>
<protein>
    <recommendedName>
        <fullName evidence="4">Peptidyl-prolyl cis-trans isomerase</fullName>
        <ecNumber evidence="4">5.2.1.8</ecNumber>
    </recommendedName>
</protein>
<dbReference type="Gene3D" id="3.10.50.40">
    <property type="match status" value="1"/>
</dbReference>
<dbReference type="NCBIfam" id="TIGR03516">
    <property type="entry name" value="ppisom_GldI"/>
    <property type="match status" value="1"/>
</dbReference>
<keyword evidence="2 3" id="KW-0697">Rotamase</keyword>
<sequence>MNILKKIGLLSALGIVLVGCADRQARHPVSKKTSTFLKESAVKNKALLAKEQALIDDIIKKDTLHTFLDSQHGFKFYYLHQNPEADYTAQFGDIVTYDYSLSDLNGNELYQEKPDGEYRYHVDKEEVFQGLRSALKLLKEKESGVFFFPSSVAYGYRGDKDKISYNQPIIAKIEVFKIEKNTEKVLPRPE</sequence>
<dbReference type="AlphaFoldDB" id="A0A250F761"/>
<dbReference type="GO" id="GO:0003755">
    <property type="term" value="F:peptidyl-prolyl cis-trans isomerase activity"/>
    <property type="evidence" value="ECO:0007669"/>
    <property type="project" value="UniProtKB-UniRule"/>
</dbReference>
<keyword evidence="3 4" id="KW-0413">Isomerase</keyword>
<evidence type="ECO:0000313" key="7">
    <source>
        <dbReference type="Proteomes" id="UP000217276"/>
    </source>
</evidence>
<dbReference type="PROSITE" id="PS51257">
    <property type="entry name" value="PROKAR_LIPOPROTEIN"/>
    <property type="match status" value="1"/>
</dbReference>
<dbReference type="RefSeq" id="WP_095912880.1">
    <property type="nucleotide sequence ID" value="NZ_CAJPPO010000040.1"/>
</dbReference>
<name>A0A250F761_9FLAO</name>
<dbReference type="InterPro" id="IPR001179">
    <property type="entry name" value="PPIase_FKBP_dom"/>
</dbReference>
<proteinExistence type="inferred from homology"/>
<reference evidence="7" key="1">
    <citation type="submission" date="2017-06" db="EMBL/GenBank/DDBJ databases">
        <title>Capnocytophaga spp. assemblies.</title>
        <authorList>
            <person name="Gulvik C.A."/>
        </authorList>
    </citation>
    <scope>NUCLEOTIDE SEQUENCE [LARGE SCALE GENOMIC DNA]</scope>
    <source>
        <strain evidence="7">H6253</strain>
    </source>
</reference>
<gene>
    <name evidence="6" type="primary">gldI</name>
    <name evidence="6" type="ORF">CGC53_00510</name>
</gene>
<comment type="similarity">
    <text evidence="4">Belongs to the FKBP-type PPIase family.</text>
</comment>
<evidence type="ECO:0000313" key="6">
    <source>
        <dbReference type="EMBL" id="ATA80941.1"/>
    </source>
</evidence>
<dbReference type="Proteomes" id="UP000217276">
    <property type="component" value="Chromosome"/>
</dbReference>
<dbReference type="InterPro" id="IPR019869">
    <property type="entry name" value="Motility-assoc_PPIase_GldI"/>
</dbReference>
<comment type="catalytic activity">
    <reaction evidence="1 3 4">
        <text>[protein]-peptidylproline (omega=180) = [protein]-peptidylproline (omega=0)</text>
        <dbReference type="Rhea" id="RHEA:16237"/>
        <dbReference type="Rhea" id="RHEA-COMP:10747"/>
        <dbReference type="Rhea" id="RHEA-COMP:10748"/>
        <dbReference type="ChEBI" id="CHEBI:83833"/>
        <dbReference type="ChEBI" id="CHEBI:83834"/>
        <dbReference type="EC" id="5.2.1.8"/>
    </reaction>
</comment>
<dbReference type="Pfam" id="PF00254">
    <property type="entry name" value="FKBP_C"/>
    <property type="match status" value="1"/>
</dbReference>
<feature type="domain" description="PPIase FKBP-type" evidence="5">
    <location>
        <begin position="92"/>
        <end position="179"/>
    </location>
</feature>
<evidence type="ECO:0000256" key="4">
    <source>
        <dbReference type="RuleBase" id="RU003915"/>
    </source>
</evidence>
<evidence type="ECO:0000256" key="2">
    <source>
        <dbReference type="ARBA" id="ARBA00023110"/>
    </source>
</evidence>
<dbReference type="KEGG" id="clk:CGC53_00510"/>
<dbReference type="EMBL" id="CP022384">
    <property type="protein sequence ID" value="ATA80941.1"/>
    <property type="molecule type" value="Genomic_DNA"/>
</dbReference>